<evidence type="ECO:0000256" key="8">
    <source>
        <dbReference type="ARBA" id="ARBA00023136"/>
    </source>
</evidence>
<dbReference type="InterPro" id="IPR058781">
    <property type="entry name" value="HH_AprE-like"/>
</dbReference>
<evidence type="ECO:0000313" key="14">
    <source>
        <dbReference type="Proteomes" id="UP000321323"/>
    </source>
</evidence>
<feature type="domain" description="AprE-like beta-barrel" evidence="12">
    <location>
        <begin position="339"/>
        <end position="430"/>
    </location>
</feature>
<evidence type="ECO:0000256" key="10">
    <source>
        <dbReference type="SAM" id="Coils"/>
    </source>
</evidence>
<feature type="coiled-coil region" evidence="10">
    <location>
        <begin position="270"/>
        <end position="297"/>
    </location>
</feature>
<evidence type="ECO:0000256" key="7">
    <source>
        <dbReference type="ARBA" id="ARBA00022989"/>
    </source>
</evidence>
<dbReference type="PRINTS" id="PR01490">
    <property type="entry name" value="RTXTOXIND"/>
</dbReference>
<dbReference type="NCBIfam" id="TIGR01843">
    <property type="entry name" value="type_I_hlyD"/>
    <property type="match status" value="1"/>
</dbReference>
<evidence type="ECO:0000313" key="13">
    <source>
        <dbReference type="EMBL" id="WUR12361.1"/>
    </source>
</evidence>
<sequence>MDLIKKQPGPPAEVISHDVSPLTVETDSRGYSRLGWLVVLLGFGGFMLWASLAPLDKAVPMAGVVSKEGNRKAIQHLTGGTVDDILVKDGDVVKRGQVLVRMNSVQARSQAETSRAQYFTARLAEARLLAERDGKASVAFPAALEAFRDDPRVLEGYELQKQLFTSRRTSLESELSATNENIEGLKVQMKGLEESRDSKKEQMKILKEQLDNMRDLSREGYIARNRMLDLERTYAQLSGAISEDIGNIGRARRQITELTLRRLQRTQDYQKEVRTQLADVQREAEALESRIQGQDYDLANTEVKAPADGTIVGMNIFTKGGVVGAGMRMMDIVPSADPLVVEGQLPVNLIDRVHVGLPVELVFSAFNTNRTPHIPGVVTSVSADRTVEERTGNAYYKVRASVTPEGQKIIAAKKLDIQSGMPVELHVITGERTMMSYLLKPIFDRTKSAMSED</sequence>
<proteinExistence type="inferred from homology"/>
<evidence type="ECO:0000256" key="2">
    <source>
        <dbReference type="ARBA" id="ARBA00009477"/>
    </source>
</evidence>
<organism evidence="13 14">
    <name type="scientific">[Empedobacter] haloabium</name>
    <dbReference type="NCBI Taxonomy" id="592317"/>
    <lineage>
        <taxon>Bacteria</taxon>
        <taxon>Pseudomonadati</taxon>
        <taxon>Pseudomonadota</taxon>
        <taxon>Betaproteobacteria</taxon>
        <taxon>Burkholderiales</taxon>
        <taxon>Oxalobacteraceae</taxon>
        <taxon>Telluria group</taxon>
        <taxon>Telluria group incertae sedis</taxon>
    </lineage>
</organism>
<dbReference type="EMBL" id="CP136508">
    <property type="protein sequence ID" value="WUR12361.1"/>
    <property type="molecule type" value="Genomic_DNA"/>
</dbReference>
<evidence type="ECO:0000256" key="3">
    <source>
        <dbReference type="ARBA" id="ARBA00022448"/>
    </source>
</evidence>
<name>A0ABZ1UJU1_9BURK</name>
<dbReference type="InterPro" id="IPR058982">
    <property type="entry name" value="Beta-barrel_AprE"/>
</dbReference>
<keyword evidence="4 9" id="KW-1003">Cell membrane</keyword>
<dbReference type="Gene3D" id="2.40.30.170">
    <property type="match status" value="1"/>
</dbReference>
<dbReference type="Pfam" id="PF26002">
    <property type="entry name" value="Beta-barrel_AprE"/>
    <property type="match status" value="1"/>
</dbReference>
<evidence type="ECO:0000256" key="1">
    <source>
        <dbReference type="ARBA" id="ARBA00004377"/>
    </source>
</evidence>
<gene>
    <name evidence="13" type="ORF">E7V67_022065</name>
</gene>
<dbReference type="SUPFAM" id="SSF111369">
    <property type="entry name" value="HlyD-like secretion proteins"/>
    <property type="match status" value="1"/>
</dbReference>
<feature type="coiled-coil region" evidence="10">
    <location>
        <begin position="168"/>
        <end position="219"/>
    </location>
</feature>
<comment type="similarity">
    <text evidence="2 9">Belongs to the membrane fusion protein (MFP) (TC 8.A.1) family.</text>
</comment>
<keyword evidence="3 9" id="KW-0813">Transport</keyword>
<evidence type="ECO:0000256" key="9">
    <source>
        <dbReference type="RuleBase" id="RU365093"/>
    </source>
</evidence>
<evidence type="ECO:0000259" key="12">
    <source>
        <dbReference type="Pfam" id="PF26002"/>
    </source>
</evidence>
<evidence type="ECO:0000259" key="11">
    <source>
        <dbReference type="Pfam" id="PF25994"/>
    </source>
</evidence>
<feature type="domain" description="AprE-like long alpha-helical hairpin" evidence="11">
    <location>
        <begin position="107"/>
        <end position="294"/>
    </location>
</feature>
<protein>
    <recommendedName>
        <fullName evidence="9">Membrane fusion protein (MFP) family protein</fullName>
    </recommendedName>
</protein>
<accession>A0ABZ1UJU1</accession>
<evidence type="ECO:0000256" key="5">
    <source>
        <dbReference type="ARBA" id="ARBA00022519"/>
    </source>
</evidence>
<keyword evidence="7 9" id="KW-1133">Transmembrane helix</keyword>
<reference evidence="13 14" key="1">
    <citation type="journal article" date="2019" name="Int. J. Syst. Evol. Microbiol.">
        <title>The Draft Whole-Genome Sequence of the Antibiotic Producer Empedobacter haloabium ATCC 31962 Provides Indications for Its Taxonomic Reclassification.</title>
        <authorList>
            <person name="Miess H."/>
            <person name="Arlt P."/>
            <person name="Apel A.K."/>
            <person name="Weber T."/>
            <person name="Nieselt K."/>
            <person name="Hanssen F."/>
            <person name="Czemmel S."/>
            <person name="Nahnsen S."/>
            <person name="Gross H."/>
        </authorList>
    </citation>
    <scope>NUCLEOTIDE SEQUENCE [LARGE SCALE GENOMIC DNA]</scope>
    <source>
        <strain evidence="13 14">ATCC 31962</strain>
    </source>
</reference>
<dbReference type="InterPro" id="IPR010129">
    <property type="entry name" value="T1SS_HlyD"/>
</dbReference>
<evidence type="ECO:0000256" key="4">
    <source>
        <dbReference type="ARBA" id="ARBA00022475"/>
    </source>
</evidence>
<dbReference type="PANTHER" id="PTHR30386">
    <property type="entry name" value="MEMBRANE FUSION SUBUNIT OF EMRAB-TOLC MULTIDRUG EFFLUX PUMP"/>
    <property type="match status" value="1"/>
</dbReference>
<evidence type="ECO:0000256" key="6">
    <source>
        <dbReference type="ARBA" id="ARBA00022692"/>
    </source>
</evidence>
<dbReference type="Pfam" id="PF25994">
    <property type="entry name" value="HH_AprE"/>
    <property type="match status" value="1"/>
</dbReference>
<keyword evidence="10" id="KW-0175">Coiled coil</keyword>
<feature type="transmembrane region" description="Helical" evidence="9">
    <location>
        <begin position="34"/>
        <end position="52"/>
    </location>
</feature>
<dbReference type="PANTHER" id="PTHR30386:SF17">
    <property type="entry name" value="ALKALINE PROTEASE SECRETION PROTEIN APRE"/>
    <property type="match status" value="1"/>
</dbReference>
<keyword evidence="14" id="KW-1185">Reference proteome</keyword>
<keyword evidence="5 9" id="KW-0997">Cell inner membrane</keyword>
<keyword evidence="6 9" id="KW-0812">Transmembrane</keyword>
<comment type="subcellular location">
    <subcellularLocation>
        <location evidence="1 9">Cell inner membrane</location>
        <topology evidence="1 9">Single-pass membrane protein</topology>
    </subcellularLocation>
</comment>
<dbReference type="InterPro" id="IPR050739">
    <property type="entry name" value="MFP"/>
</dbReference>
<dbReference type="Gene3D" id="2.40.50.100">
    <property type="match status" value="1"/>
</dbReference>
<dbReference type="Proteomes" id="UP000321323">
    <property type="component" value="Chromosome"/>
</dbReference>
<keyword evidence="8 9" id="KW-0472">Membrane</keyword>